<organism evidence="1 2">
    <name type="scientific">Trichuris muris</name>
    <name type="common">Mouse whipworm</name>
    <dbReference type="NCBI Taxonomy" id="70415"/>
    <lineage>
        <taxon>Eukaryota</taxon>
        <taxon>Metazoa</taxon>
        <taxon>Ecdysozoa</taxon>
        <taxon>Nematoda</taxon>
        <taxon>Enoplea</taxon>
        <taxon>Dorylaimia</taxon>
        <taxon>Trichinellida</taxon>
        <taxon>Trichuridae</taxon>
        <taxon>Trichuris</taxon>
    </lineage>
</organism>
<proteinExistence type="predicted"/>
<dbReference type="PANTHER" id="PTHR11439:SF483">
    <property type="entry name" value="PEPTIDE SYNTHASE GLIP-LIKE, PUTATIVE (AFU_ORTHOLOGUE AFUA_3G12920)-RELATED"/>
    <property type="match status" value="1"/>
</dbReference>
<keyword evidence="1" id="KW-1185">Reference proteome</keyword>
<dbReference type="WBParaSite" id="TMUE_1000002861.1">
    <property type="protein sequence ID" value="TMUE_1000002861.1"/>
    <property type="gene ID" value="WBGene00298519"/>
</dbReference>
<dbReference type="STRING" id="70415.A0A5S6Q6E3"/>
<dbReference type="CDD" id="cd09272">
    <property type="entry name" value="RNase_HI_RT_Ty1"/>
    <property type="match status" value="1"/>
</dbReference>
<sequence length="169" mass="19248">MSVKRVMRYLAATIDRKLRHAGNHGLTLQCFVDAEWAGDKTDWKSSIGYIFKLCVSTVASSSEKQSVVALSSTVVEYAAVSYTYKELLWLPQLLQDMAVPQKDPTVIYEDNQGCIRLAELGRCDARTKHIDVRYHMLRNLRQHGVITMEYCPTEDMMADVMKKLLGKEL</sequence>
<dbReference type="PANTHER" id="PTHR11439">
    <property type="entry name" value="GAG-POL-RELATED RETROTRANSPOSON"/>
    <property type="match status" value="1"/>
</dbReference>
<dbReference type="AlphaFoldDB" id="A0A5S6Q6E3"/>
<dbReference type="Proteomes" id="UP000046395">
    <property type="component" value="Unassembled WGS sequence"/>
</dbReference>
<reference evidence="2" key="1">
    <citation type="submission" date="2019-12" db="UniProtKB">
        <authorList>
            <consortium name="WormBaseParasite"/>
        </authorList>
    </citation>
    <scope>IDENTIFICATION</scope>
</reference>
<name>A0A5S6Q6E3_TRIMR</name>
<protein>
    <submittedName>
        <fullName evidence="2">Reverse transcriptase Ty1/copia-type domain-containing protein</fullName>
    </submittedName>
</protein>
<evidence type="ECO:0000313" key="1">
    <source>
        <dbReference type="Proteomes" id="UP000046395"/>
    </source>
</evidence>
<evidence type="ECO:0000313" key="2">
    <source>
        <dbReference type="WBParaSite" id="TMUE_1000002861.1"/>
    </source>
</evidence>
<accession>A0A5S6Q6E3</accession>